<dbReference type="EMBL" id="LAZR01068750">
    <property type="protein sequence ID" value="KKK49056.1"/>
    <property type="molecule type" value="Genomic_DNA"/>
</dbReference>
<comment type="caution">
    <text evidence="1">The sequence shown here is derived from an EMBL/GenBank/DDBJ whole genome shotgun (WGS) entry which is preliminary data.</text>
</comment>
<dbReference type="AlphaFoldDB" id="A0A0F8YLT9"/>
<name>A0A0F8YLT9_9ZZZZ</name>
<protein>
    <submittedName>
        <fullName evidence="1">Uncharacterized protein</fullName>
    </submittedName>
</protein>
<proteinExistence type="predicted"/>
<sequence>SMARFSELLGKYKAIFTGDNAGQPMQININLPEAVV</sequence>
<feature type="non-terminal residue" evidence="1">
    <location>
        <position position="1"/>
    </location>
</feature>
<reference evidence="1" key="1">
    <citation type="journal article" date="2015" name="Nature">
        <title>Complex archaea that bridge the gap between prokaryotes and eukaryotes.</title>
        <authorList>
            <person name="Spang A."/>
            <person name="Saw J.H."/>
            <person name="Jorgensen S.L."/>
            <person name="Zaremba-Niedzwiedzka K."/>
            <person name="Martijn J."/>
            <person name="Lind A.E."/>
            <person name="van Eijk R."/>
            <person name="Schleper C."/>
            <person name="Guy L."/>
            <person name="Ettema T.J."/>
        </authorList>
    </citation>
    <scope>NUCLEOTIDE SEQUENCE</scope>
</reference>
<evidence type="ECO:0000313" key="1">
    <source>
        <dbReference type="EMBL" id="KKK49056.1"/>
    </source>
</evidence>
<gene>
    <name evidence="1" type="ORF">LCGC14_3138890</name>
</gene>
<accession>A0A0F8YLT9</accession>
<organism evidence="1">
    <name type="scientific">marine sediment metagenome</name>
    <dbReference type="NCBI Taxonomy" id="412755"/>
    <lineage>
        <taxon>unclassified sequences</taxon>
        <taxon>metagenomes</taxon>
        <taxon>ecological metagenomes</taxon>
    </lineage>
</organism>